<dbReference type="Gene3D" id="3.30.830.10">
    <property type="entry name" value="Metalloenzyme, LuxS/M16 peptidase-like"/>
    <property type="match status" value="4"/>
</dbReference>
<feature type="domain" description="Peptidase M16 C-terminal" evidence="3">
    <location>
        <begin position="198"/>
        <end position="374"/>
    </location>
</feature>
<dbReference type="InterPro" id="IPR007863">
    <property type="entry name" value="Peptidase_M16_C"/>
</dbReference>
<keyword evidence="5" id="KW-1185">Reference proteome</keyword>
<dbReference type="InterPro" id="IPR011249">
    <property type="entry name" value="Metalloenz_LuxS/M16"/>
</dbReference>
<evidence type="ECO:0000259" key="2">
    <source>
        <dbReference type="Pfam" id="PF00675"/>
    </source>
</evidence>
<evidence type="ECO:0000256" key="1">
    <source>
        <dbReference type="SAM" id="SignalP"/>
    </source>
</evidence>
<dbReference type="SUPFAM" id="SSF63411">
    <property type="entry name" value="LuxS/MPP-like metallohydrolase"/>
    <property type="match status" value="4"/>
</dbReference>
<organism evidence="4 5">
    <name type="scientific">Amphiplicatus metriothermophilus</name>
    <dbReference type="NCBI Taxonomy" id="1519374"/>
    <lineage>
        <taxon>Bacteria</taxon>
        <taxon>Pseudomonadati</taxon>
        <taxon>Pseudomonadota</taxon>
        <taxon>Alphaproteobacteria</taxon>
        <taxon>Parvularculales</taxon>
        <taxon>Parvularculaceae</taxon>
        <taxon>Amphiplicatus</taxon>
    </lineage>
</organism>
<dbReference type="PANTHER" id="PTHR11851">
    <property type="entry name" value="METALLOPROTEASE"/>
    <property type="match status" value="1"/>
</dbReference>
<dbReference type="GO" id="GO:0006508">
    <property type="term" value="P:proteolysis"/>
    <property type="evidence" value="ECO:0007669"/>
    <property type="project" value="UniProtKB-KW"/>
</dbReference>
<dbReference type="RefSeq" id="WP_089411431.1">
    <property type="nucleotide sequence ID" value="NZ_JACIJT010000001.1"/>
</dbReference>
<dbReference type="AlphaFoldDB" id="A0A239PJP0"/>
<keyword evidence="4" id="KW-0378">Hydrolase</keyword>
<reference evidence="4 5" key="1">
    <citation type="submission" date="2017-07" db="EMBL/GenBank/DDBJ databases">
        <authorList>
            <person name="Sun Z.S."/>
            <person name="Albrecht U."/>
            <person name="Echele G."/>
            <person name="Lee C.C."/>
        </authorList>
    </citation>
    <scope>NUCLEOTIDE SEQUENCE [LARGE SCALE GENOMIC DNA]</scope>
    <source>
        <strain evidence="4 5">CGMCC 1.12710</strain>
    </source>
</reference>
<feature type="domain" description="Peptidase M16 C-terminal" evidence="3">
    <location>
        <begin position="642"/>
        <end position="820"/>
    </location>
</feature>
<protein>
    <submittedName>
        <fullName evidence="4">Zinc protease</fullName>
    </submittedName>
</protein>
<sequence length="913" mass="99276">MRHLTAAALAASLLLAAPPASAAAPQIDLPYDAFTLDNGLRVVVHEDRKAPVVAISVWYHVGSKDEPEGKTGFAHLFEHIMFNGSEHYDGEWFEPLEEVGATDLNGTTWFDRTNYFQTVPTPALERVLWMESDRMGHLLGALTQEKLDEQRGVVQNEKRQGDNRPYGRMEYSVLEGLLPAGHPYRHSTIGSMEDLDAATLDDAKQWFKDYYGAANAVLVLAGDIDAATARPLVEKYFAHIPAGPPVTRPKANAPKLAVDKREIMYDRVPQPRIDRNWVAPGRTTREAVLLELAARVLGGGKTSRLYQRLVYDLELATRATADNQAQELMSFYSVTVDPKADADLDRVEREMETVIADFLAKGPTRAELDRARTAVVAEVLRGLEKVGGFGGKAVTLAEGALYADDPGFIKKQLEWLDSATPQEVLAAARDVMNAGYYQLTVLPFPEYGTAPPAVDRASGLPPAPDTPDLTFPAIEEARLSNGVQVVVATRRAMPLVEIAVQFDAGYAADSVPGGKLGAASFAGAMLDEGAGRRSALDIAQELEALGATLSAGSTLDTTGVEMSALKANLQPSLGILADVVRRPTFAEAEIEKLRARWIAGIEQEKANPVQLALRLLPPQIYGDGHAYAVPFTGSGTIESISSLTRDDLVGFHEKWLRPDNATIFVAGDVSMAEIRPLLERAFGDWRAPQTPKPEKNVATVARPAQGKVIIVDKPGSPQSLILAGHVAPPTGAPDNIAITAMNDIIGGQFTARVNMNLREDKGWAYGAYTFMQNAAGQRPWLVYAPVQTDKTKESIAELLRELGEFKTSRPATEQELERVVLNNVRSLPGQYETSGAVLDSLTSSARFGRPWNYPETLKEQYEALSLDDVKAAAARVVHPESLVWVIVGDREKIEDGVRALDLGPVEVMQASDL</sequence>
<feature type="domain" description="Peptidase M16 N-terminal" evidence="2">
    <location>
        <begin position="41"/>
        <end position="164"/>
    </location>
</feature>
<dbReference type="EMBL" id="FZQA01000001">
    <property type="protein sequence ID" value="SNT67857.1"/>
    <property type="molecule type" value="Genomic_DNA"/>
</dbReference>
<gene>
    <name evidence="4" type="ORF">SAMN06297382_0350</name>
</gene>
<proteinExistence type="predicted"/>
<dbReference type="Pfam" id="PF00675">
    <property type="entry name" value="Peptidase_M16"/>
    <property type="match status" value="2"/>
</dbReference>
<dbReference type="InterPro" id="IPR050361">
    <property type="entry name" value="MPP/UQCRC_Complex"/>
</dbReference>
<dbReference type="PANTHER" id="PTHR11851:SF224">
    <property type="entry name" value="PROCESSING PROTEASE"/>
    <property type="match status" value="1"/>
</dbReference>
<keyword evidence="4" id="KW-0645">Protease</keyword>
<evidence type="ECO:0000313" key="4">
    <source>
        <dbReference type="EMBL" id="SNT67857.1"/>
    </source>
</evidence>
<name>A0A239PJP0_9PROT</name>
<accession>A0A239PJP0</accession>
<evidence type="ECO:0000259" key="3">
    <source>
        <dbReference type="Pfam" id="PF05193"/>
    </source>
</evidence>
<dbReference type="InterPro" id="IPR011765">
    <property type="entry name" value="Pept_M16_N"/>
</dbReference>
<keyword evidence="1" id="KW-0732">Signal</keyword>
<dbReference type="OrthoDB" id="9811314at2"/>
<dbReference type="GO" id="GO:0008233">
    <property type="term" value="F:peptidase activity"/>
    <property type="evidence" value="ECO:0007669"/>
    <property type="project" value="UniProtKB-KW"/>
</dbReference>
<dbReference type="GO" id="GO:0046872">
    <property type="term" value="F:metal ion binding"/>
    <property type="evidence" value="ECO:0007669"/>
    <property type="project" value="InterPro"/>
</dbReference>
<feature type="domain" description="Peptidase M16 N-terminal" evidence="2">
    <location>
        <begin position="492"/>
        <end position="620"/>
    </location>
</feature>
<evidence type="ECO:0000313" key="5">
    <source>
        <dbReference type="Proteomes" id="UP000198346"/>
    </source>
</evidence>
<dbReference type="Proteomes" id="UP000198346">
    <property type="component" value="Unassembled WGS sequence"/>
</dbReference>
<feature type="chain" id="PRO_5012421532" evidence="1">
    <location>
        <begin position="23"/>
        <end position="913"/>
    </location>
</feature>
<dbReference type="Pfam" id="PF05193">
    <property type="entry name" value="Peptidase_M16_C"/>
    <property type="match status" value="2"/>
</dbReference>
<feature type="signal peptide" evidence="1">
    <location>
        <begin position="1"/>
        <end position="22"/>
    </location>
</feature>